<dbReference type="Gene3D" id="2.160.20.120">
    <property type="match status" value="1"/>
</dbReference>
<feature type="signal peptide" evidence="1">
    <location>
        <begin position="1"/>
        <end position="23"/>
    </location>
</feature>
<dbReference type="Proteomes" id="UP000037755">
    <property type="component" value="Unassembled WGS sequence"/>
</dbReference>
<feature type="domain" description="Putative auto-transporter adhesin head GIN" evidence="2">
    <location>
        <begin position="42"/>
        <end position="231"/>
    </location>
</feature>
<dbReference type="Pfam" id="PF10988">
    <property type="entry name" value="DUF2807"/>
    <property type="match status" value="1"/>
</dbReference>
<reference evidence="3 4" key="1">
    <citation type="submission" date="2015-08" db="EMBL/GenBank/DDBJ databases">
        <title>Whole genome sequence of Flavobacterium akiainvivens IK-1T, from decaying Wikstroemia oahuensis, an endemic Hawaiian shrub.</title>
        <authorList>
            <person name="Wan X."/>
            <person name="Hou S."/>
            <person name="Saito J."/>
            <person name="Donachie S."/>
        </authorList>
    </citation>
    <scope>NUCLEOTIDE SEQUENCE [LARGE SCALE GENOMIC DNA]</scope>
    <source>
        <strain evidence="3 4">IK-1</strain>
    </source>
</reference>
<keyword evidence="4" id="KW-1185">Reference proteome</keyword>
<dbReference type="PROSITE" id="PS51257">
    <property type="entry name" value="PROKAR_LIPOPROTEIN"/>
    <property type="match status" value="1"/>
</dbReference>
<dbReference type="PATRIC" id="fig|1202724.3.peg.2070"/>
<evidence type="ECO:0000313" key="4">
    <source>
        <dbReference type="Proteomes" id="UP000037755"/>
    </source>
</evidence>
<comment type="caution">
    <text evidence="3">The sequence shown here is derived from an EMBL/GenBank/DDBJ whole genome shotgun (WGS) entry which is preliminary data.</text>
</comment>
<dbReference type="OrthoDB" id="1466971at2"/>
<evidence type="ECO:0000259" key="2">
    <source>
        <dbReference type="Pfam" id="PF10988"/>
    </source>
</evidence>
<proteinExistence type="predicted"/>
<evidence type="ECO:0000256" key="1">
    <source>
        <dbReference type="SAM" id="SignalP"/>
    </source>
</evidence>
<accession>A0A0M8MB06</accession>
<dbReference type="STRING" id="1202724.AM493_09975"/>
<name>A0A0M8MB06_9FLAO</name>
<gene>
    <name evidence="3" type="ORF">AM493_09975</name>
</gene>
<dbReference type="AlphaFoldDB" id="A0A0M8MB06"/>
<protein>
    <recommendedName>
        <fullName evidence="2">Putative auto-transporter adhesin head GIN domain-containing protein</fullName>
    </recommendedName>
</protein>
<dbReference type="InterPro" id="IPR021255">
    <property type="entry name" value="DUF2807"/>
</dbReference>
<sequence length="247" mass="27477">MKHKLLIIFFLAGMVLSCNNENATECFRSMGATVIYEAEVTEFTKIHVSPGIELVLKQGDAYNVTLKTGKNIREFISAQVVDGELRIENRDNCNWTRGYNSTTVYVTTPELTKITSTSQFGITSDGVLGFPNLELASEIYEDGAASYFNLTVDAENLRIDDNKSGYYVIKGRADQIYVNLPSGDSRVELQDLELQRLGFFHRSSNDIIAAPQQEAKGQLMSTGNLVLKTHPPVVEVEQVYLGSVVYN</sequence>
<keyword evidence="1" id="KW-0732">Signal</keyword>
<evidence type="ECO:0000313" key="3">
    <source>
        <dbReference type="EMBL" id="KOS06325.1"/>
    </source>
</evidence>
<dbReference type="EMBL" id="LIYD01000005">
    <property type="protein sequence ID" value="KOS06325.1"/>
    <property type="molecule type" value="Genomic_DNA"/>
</dbReference>
<dbReference type="RefSeq" id="WP_054407824.1">
    <property type="nucleotide sequence ID" value="NZ_FOYA01000001.1"/>
</dbReference>
<organism evidence="3 4">
    <name type="scientific">Flavobacterium akiainvivens</name>
    <dbReference type="NCBI Taxonomy" id="1202724"/>
    <lineage>
        <taxon>Bacteria</taxon>
        <taxon>Pseudomonadati</taxon>
        <taxon>Bacteroidota</taxon>
        <taxon>Flavobacteriia</taxon>
        <taxon>Flavobacteriales</taxon>
        <taxon>Flavobacteriaceae</taxon>
        <taxon>Flavobacterium</taxon>
    </lineage>
</organism>
<feature type="chain" id="PRO_5005818190" description="Putative auto-transporter adhesin head GIN domain-containing protein" evidence="1">
    <location>
        <begin position="24"/>
        <end position="247"/>
    </location>
</feature>